<keyword evidence="3" id="KW-0677">Repeat</keyword>
<dbReference type="PANTHER" id="PTHR22906:SF54">
    <property type="entry name" value="IG-LIKE DOMAIN-CONTAINING PROTEIN"/>
    <property type="match status" value="1"/>
</dbReference>
<sequence length="679" mass="73502">MKKSYLLLVLFVHVLLTTHKVESHRRRIGYKTTKPPTRKPTTRKPTKSRRKHCHVMKHCEVTQWNAWSRCSVACGTSGVQIRNRTVVKLPVCGGVCPFDLKQSRGCNHYCHNGGTLEKTTCRCLPRYGGQCCQQVHGGWSCWGVWENCSKTCGGGKQTRHRTCNNPLPVGVGLLCPENGNSQTKECNVIPCPVNGGWTSWSYWSKCSVTCDGGTQTRSRSCTKPPAAHGGKTCAGSKKVIRNCKDNVFCPVNGGWTSWSGWSKCSVTCGGGTQKHLRSCTNPPPAHGGKICSGLEEESQNCKDDILCPGNGGWTTWGDWNKCSATCGCGTQTRSRSCTNPPVAHGGKNCSGPKEMIQNCNHDVLCPVDGGWTPWGDWDKCSVTCGGGTQMRSRSCTNPPAGHGGKICSGLKEEIQNCSDDVPCPVNGGWTSWGDWDQCSTPCGGGTQKRSRSCTNPPVAHGGKTCAGPKEMTRICNDDVWCPVNGGWTSWSDWRKCSVTCGGGTQTRSRSCNNPPVAHGGKNCSGPNEMTQNCNDDILCPVDGGWSGWGNWGRCDKSCFKTRIRKCNRPSPSNNGKQCPGPPTERLRCSFDECLGGNGGGGKGLRLNPDFRDEGSGDGSLVRIAEWTIWSEWSACSSTCGRSLKFRYRTCTTRQPTNCQGVSLETKSCQVPMCDGIVPT</sequence>
<keyword evidence="6" id="KW-1015">Disulfide bond</keyword>
<evidence type="ECO:0000256" key="8">
    <source>
        <dbReference type="SAM" id="SignalP"/>
    </source>
</evidence>
<dbReference type="InterPro" id="IPR036383">
    <property type="entry name" value="TSP1_rpt_sf"/>
</dbReference>
<evidence type="ECO:0000256" key="4">
    <source>
        <dbReference type="ARBA" id="ARBA00022989"/>
    </source>
</evidence>
<dbReference type="PANTHER" id="PTHR22906">
    <property type="entry name" value="PROPERDIN"/>
    <property type="match status" value="1"/>
</dbReference>
<dbReference type="Pfam" id="PF00090">
    <property type="entry name" value="TSP_1"/>
    <property type="match status" value="10"/>
</dbReference>
<dbReference type="PROSITE" id="PS50092">
    <property type="entry name" value="TSP1"/>
    <property type="match status" value="10"/>
</dbReference>
<dbReference type="PRINTS" id="PR01705">
    <property type="entry name" value="TSP1REPEAT"/>
</dbReference>
<dbReference type="FunFam" id="2.20.100.10:FF:000001">
    <property type="entry name" value="semaphorin-5A isoform X1"/>
    <property type="match status" value="4"/>
</dbReference>
<dbReference type="Gene3D" id="2.20.100.10">
    <property type="entry name" value="Thrombospondin type-1 (TSP1) repeat"/>
    <property type="match status" value="10"/>
</dbReference>
<dbReference type="EMBL" id="LSMT01000004">
    <property type="protein sequence ID" value="PFX34461.1"/>
    <property type="molecule type" value="Genomic_DNA"/>
</dbReference>
<feature type="compositionally biased region" description="Basic residues" evidence="7">
    <location>
        <begin position="36"/>
        <end position="49"/>
    </location>
</feature>
<dbReference type="GO" id="GO:0016020">
    <property type="term" value="C:membrane"/>
    <property type="evidence" value="ECO:0007669"/>
    <property type="project" value="UniProtKB-SubCell"/>
</dbReference>
<feature type="signal peptide" evidence="8">
    <location>
        <begin position="1"/>
        <end position="23"/>
    </location>
</feature>
<dbReference type="SMART" id="SM00209">
    <property type="entry name" value="TSP1"/>
    <property type="match status" value="10"/>
</dbReference>
<feature type="region of interest" description="Disordered" evidence="7">
    <location>
        <begin position="25"/>
        <end position="49"/>
    </location>
</feature>
<accession>A0A2B4SX41</accession>
<evidence type="ECO:0000256" key="5">
    <source>
        <dbReference type="ARBA" id="ARBA00023136"/>
    </source>
</evidence>
<gene>
    <name evidence="9" type="primary">HMCN1</name>
    <name evidence="9" type="ORF">AWC38_SpisGene661</name>
</gene>
<dbReference type="SUPFAM" id="SSF82895">
    <property type="entry name" value="TSP-1 type 1 repeat"/>
    <property type="match status" value="10"/>
</dbReference>
<organism evidence="9 10">
    <name type="scientific">Stylophora pistillata</name>
    <name type="common">Smooth cauliflower coral</name>
    <dbReference type="NCBI Taxonomy" id="50429"/>
    <lineage>
        <taxon>Eukaryota</taxon>
        <taxon>Metazoa</taxon>
        <taxon>Cnidaria</taxon>
        <taxon>Anthozoa</taxon>
        <taxon>Hexacorallia</taxon>
        <taxon>Scleractinia</taxon>
        <taxon>Astrocoeniina</taxon>
        <taxon>Pocilloporidae</taxon>
        <taxon>Stylophora</taxon>
    </lineage>
</organism>
<keyword evidence="8" id="KW-0732">Signal</keyword>
<feature type="chain" id="PRO_5012451145" evidence="8">
    <location>
        <begin position="24"/>
        <end position="679"/>
    </location>
</feature>
<proteinExistence type="predicted"/>
<evidence type="ECO:0000256" key="2">
    <source>
        <dbReference type="ARBA" id="ARBA00022692"/>
    </source>
</evidence>
<evidence type="ECO:0000256" key="7">
    <source>
        <dbReference type="SAM" id="MobiDB-lite"/>
    </source>
</evidence>
<reference evidence="10" key="1">
    <citation type="journal article" date="2017" name="bioRxiv">
        <title>Comparative analysis of the genomes of Stylophora pistillata and Acropora digitifera provides evidence for extensive differences between species of corals.</title>
        <authorList>
            <person name="Voolstra C.R."/>
            <person name="Li Y."/>
            <person name="Liew Y.J."/>
            <person name="Baumgarten S."/>
            <person name="Zoccola D."/>
            <person name="Flot J.-F."/>
            <person name="Tambutte S."/>
            <person name="Allemand D."/>
            <person name="Aranda M."/>
        </authorList>
    </citation>
    <scope>NUCLEOTIDE SEQUENCE [LARGE SCALE GENOMIC DNA]</scope>
</reference>
<evidence type="ECO:0000256" key="3">
    <source>
        <dbReference type="ARBA" id="ARBA00022737"/>
    </source>
</evidence>
<dbReference type="InterPro" id="IPR052065">
    <property type="entry name" value="Compl_asym_regulator"/>
</dbReference>
<dbReference type="OrthoDB" id="5972232at2759"/>
<dbReference type="Proteomes" id="UP000225706">
    <property type="component" value="Unassembled WGS sequence"/>
</dbReference>
<dbReference type="FunFam" id="2.20.100.10:FF:000007">
    <property type="entry name" value="Thrombospondin 1"/>
    <property type="match status" value="3"/>
</dbReference>
<keyword evidence="5" id="KW-0472">Membrane</keyword>
<evidence type="ECO:0000256" key="6">
    <source>
        <dbReference type="ARBA" id="ARBA00023157"/>
    </source>
</evidence>
<comment type="caution">
    <text evidence="9">The sequence shown here is derived from an EMBL/GenBank/DDBJ whole genome shotgun (WGS) entry which is preliminary data.</text>
</comment>
<name>A0A2B4SX41_STYPI</name>
<protein>
    <submittedName>
        <fullName evidence="9">Hemicentin-1</fullName>
    </submittedName>
</protein>
<keyword evidence="4" id="KW-1133">Transmembrane helix</keyword>
<comment type="subcellular location">
    <subcellularLocation>
        <location evidence="1">Membrane</location>
        <topology evidence="1">Single-pass membrane protein</topology>
    </subcellularLocation>
</comment>
<evidence type="ECO:0000313" key="9">
    <source>
        <dbReference type="EMBL" id="PFX34461.1"/>
    </source>
</evidence>
<dbReference type="AlphaFoldDB" id="A0A2B4SX41"/>
<evidence type="ECO:0000256" key="1">
    <source>
        <dbReference type="ARBA" id="ARBA00004167"/>
    </source>
</evidence>
<dbReference type="InterPro" id="IPR000884">
    <property type="entry name" value="TSP1_rpt"/>
</dbReference>
<keyword evidence="2" id="KW-0812">Transmembrane</keyword>
<evidence type="ECO:0000313" key="10">
    <source>
        <dbReference type="Proteomes" id="UP000225706"/>
    </source>
</evidence>
<keyword evidence="10" id="KW-1185">Reference proteome</keyword>